<dbReference type="EMBL" id="MNUI01000035">
    <property type="protein sequence ID" value="OIN89306.1"/>
    <property type="molecule type" value="Genomic_DNA"/>
</dbReference>
<name>A0A1J4RSD7_9BACT</name>
<dbReference type="Proteomes" id="UP000183144">
    <property type="component" value="Unassembled WGS sequence"/>
</dbReference>
<protein>
    <submittedName>
        <fullName evidence="1">Uncharacterized protein</fullName>
    </submittedName>
</protein>
<organism evidence="1 2">
    <name type="scientific">Candidatus Beckwithbacteria bacterium CG1_02_47_37</name>
    <dbReference type="NCBI Taxonomy" id="1805034"/>
    <lineage>
        <taxon>Bacteria</taxon>
        <taxon>Candidatus Beckwithiibacteriota</taxon>
    </lineage>
</organism>
<gene>
    <name evidence="1" type="ORF">AUJ59_01940</name>
</gene>
<reference evidence="1 2" key="1">
    <citation type="journal article" date="2016" name="Environ. Microbiol.">
        <title>Genomic resolution of a cold subsurface aquifer community provides metabolic insights for novel microbes adapted to high CO concentrations.</title>
        <authorList>
            <person name="Probst A.J."/>
            <person name="Castelle C.J."/>
            <person name="Singh A."/>
            <person name="Brown C.T."/>
            <person name="Anantharaman K."/>
            <person name="Sharon I."/>
            <person name="Hug L.A."/>
            <person name="Burstein D."/>
            <person name="Emerson J.B."/>
            <person name="Thomas B.C."/>
            <person name="Banfield J.F."/>
        </authorList>
    </citation>
    <scope>NUCLEOTIDE SEQUENCE [LARGE SCALE GENOMIC DNA]</scope>
    <source>
        <strain evidence="1">CG1_02_47_37</strain>
    </source>
</reference>
<evidence type="ECO:0000313" key="2">
    <source>
        <dbReference type="Proteomes" id="UP000183144"/>
    </source>
</evidence>
<evidence type="ECO:0000313" key="1">
    <source>
        <dbReference type="EMBL" id="OIN89306.1"/>
    </source>
</evidence>
<dbReference type="STRING" id="1805034.AUJ59_01940"/>
<sequence length="118" mass="13681">MAKITRGLLIFLLMIEGLAAVWPLSEAVMTKNRLAAWPHSITARQAAEELANRPRQIKLEIEAWEKTMAETTETRNGLLRLAYLSWQIYKDDQARLFWERAFYLDPELVASLPRLPEL</sequence>
<proteinExistence type="predicted"/>
<dbReference type="AlphaFoldDB" id="A0A1J4RSD7"/>
<accession>A0A1J4RSD7</accession>
<comment type="caution">
    <text evidence="1">The sequence shown here is derived from an EMBL/GenBank/DDBJ whole genome shotgun (WGS) entry which is preliminary data.</text>
</comment>